<dbReference type="Proteomes" id="UP000245591">
    <property type="component" value="Unassembled WGS sequence"/>
</dbReference>
<keyword evidence="3" id="KW-1185">Reference proteome</keyword>
<dbReference type="PANTHER" id="PTHR32251">
    <property type="entry name" value="3-OXO-5-ALPHA-STEROID 4-DEHYDROGENASE"/>
    <property type="match status" value="1"/>
</dbReference>
<evidence type="ECO:0000313" key="2">
    <source>
        <dbReference type="EMBL" id="PVZ98492.1"/>
    </source>
</evidence>
<feature type="transmembrane region" description="Helical" evidence="1">
    <location>
        <begin position="146"/>
        <end position="164"/>
    </location>
</feature>
<organism evidence="2 3">
    <name type="scientific">Smittium angustum</name>
    <dbReference type="NCBI Taxonomy" id="133377"/>
    <lineage>
        <taxon>Eukaryota</taxon>
        <taxon>Fungi</taxon>
        <taxon>Fungi incertae sedis</taxon>
        <taxon>Zoopagomycota</taxon>
        <taxon>Kickxellomycotina</taxon>
        <taxon>Harpellomycetes</taxon>
        <taxon>Harpellales</taxon>
        <taxon>Legeriomycetaceae</taxon>
        <taxon>Smittium</taxon>
    </lineage>
</organism>
<evidence type="ECO:0008006" key="4">
    <source>
        <dbReference type="Google" id="ProtNLM"/>
    </source>
</evidence>
<proteinExistence type="predicted"/>
<reference evidence="2 3" key="1">
    <citation type="journal article" date="2018" name="MBio">
        <title>Comparative Genomics Reveals the Core Gene Toolbox for the Fungus-Insect Symbiosis.</title>
        <authorList>
            <person name="Wang Y."/>
            <person name="Stata M."/>
            <person name="Wang W."/>
            <person name="Stajich J.E."/>
            <person name="White M.M."/>
            <person name="Moncalvo J.M."/>
        </authorList>
    </citation>
    <scope>NUCLEOTIDE SEQUENCE [LARGE SCALE GENOMIC DNA]</scope>
    <source>
        <strain evidence="2 3">AUS-126-30</strain>
    </source>
</reference>
<protein>
    <recommendedName>
        <fullName evidence="4">Steroid 5-alpha reductase C-terminal domain-containing protein</fullName>
    </recommendedName>
</protein>
<comment type="caution">
    <text evidence="2">The sequence shown here is derived from an EMBL/GenBank/DDBJ whole genome shotgun (WGS) entry which is preliminary data.</text>
</comment>
<keyword evidence="1" id="KW-1133">Transmembrane helix</keyword>
<dbReference type="Pfam" id="PF06966">
    <property type="entry name" value="DUF1295"/>
    <property type="match status" value="1"/>
</dbReference>
<dbReference type="AlphaFoldDB" id="A0A2U1J0I1"/>
<name>A0A2U1J0I1_SMIAN</name>
<sequence length="214" mass="25255">MPVYYLVEQARYNIKEHNIVSPGDIILVFVMASLLVVETIADQQQWNFHQLKSRVSELRKRAKDKDIEKSNMFTKKYMEENKLTKEEVNQASAGFVHTGLWKYSRHPNFFCEQAFWVTLMLFSNFGSRSSNFLFTYNNQNELLVNYNLLEYSVGSFILVALFYGSTKFTEEITSSKYPRYKEYVLNTNKLLPWTSKPLSDRDIEIKSQFQKKSQ</sequence>
<dbReference type="Gene3D" id="1.20.120.1630">
    <property type="match status" value="1"/>
</dbReference>
<feature type="transmembrane region" description="Helical" evidence="1">
    <location>
        <begin position="20"/>
        <end position="41"/>
    </location>
</feature>
<dbReference type="PANTHER" id="PTHR32251:SF23">
    <property type="entry name" value="3-OXO-5-ALPHA-STEROID 4-DEHYDROGENASE (DUF1295)"/>
    <property type="match status" value="1"/>
</dbReference>
<dbReference type="GO" id="GO:0016020">
    <property type="term" value="C:membrane"/>
    <property type="evidence" value="ECO:0007669"/>
    <property type="project" value="TreeGrafter"/>
</dbReference>
<accession>A0A2U1J0I1</accession>
<evidence type="ECO:0000256" key="1">
    <source>
        <dbReference type="SAM" id="Phobius"/>
    </source>
</evidence>
<dbReference type="InterPro" id="IPR010721">
    <property type="entry name" value="UstE-like"/>
</dbReference>
<evidence type="ECO:0000313" key="3">
    <source>
        <dbReference type="Proteomes" id="UP000245591"/>
    </source>
</evidence>
<gene>
    <name evidence="2" type="ORF">BB558_005518</name>
</gene>
<keyword evidence="1" id="KW-0472">Membrane</keyword>
<dbReference type="EMBL" id="MBFU01000543">
    <property type="protein sequence ID" value="PVZ98492.1"/>
    <property type="molecule type" value="Genomic_DNA"/>
</dbReference>
<keyword evidence="1" id="KW-0812">Transmembrane</keyword>